<dbReference type="NCBIfam" id="TIGR01451">
    <property type="entry name" value="B_ant_repeat"/>
    <property type="match status" value="1"/>
</dbReference>
<comment type="caution">
    <text evidence="4">The sequence shown here is derived from an EMBL/GenBank/DDBJ whole genome shotgun (WGS) entry which is preliminary data.</text>
</comment>
<protein>
    <recommendedName>
        <fullName evidence="3">DUF11 domain-containing protein</fullName>
    </recommendedName>
</protein>
<dbReference type="EMBL" id="JBEZFP010000006">
    <property type="protein sequence ID" value="MEU8132650.1"/>
    <property type="molecule type" value="Genomic_DNA"/>
</dbReference>
<keyword evidence="5" id="KW-1185">Reference proteome</keyword>
<dbReference type="InterPro" id="IPR047589">
    <property type="entry name" value="DUF11_rpt"/>
</dbReference>
<reference evidence="4 5" key="1">
    <citation type="submission" date="2024-06" db="EMBL/GenBank/DDBJ databases">
        <title>The Natural Products Discovery Center: Release of the First 8490 Sequenced Strains for Exploring Actinobacteria Biosynthetic Diversity.</title>
        <authorList>
            <person name="Kalkreuter E."/>
            <person name="Kautsar S.A."/>
            <person name="Yang D."/>
            <person name="Bader C.D."/>
            <person name="Teijaro C.N."/>
            <person name="Fluegel L."/>
            <person name="Davis C.M."/>
            <person name="Simpson J.R."/>
            <person name="Lauterbach L."/>
            <person name="Steele A.D."/>
            <person name="Gui C."/>
            <person name="Meng S."/>
            <person name="Li G."/>
            <person name="Viehrig K."/>
            <person name="Ye F."/>
            <person name="Su P."/>
            <person name="Kiefer A.F."/>
            <person name="Nichols A."/>
            <person name="Cepeda A.J."/>
            <person name="Yan W."/>
            <person name="Fan B."/>
            <person name="Jiang Y."/>
            <person name="Adhikari A."/>
            <person name="Zheng C.-J."/>
            <person name="Schuster L."/>
            <person name="Cowan T.M."/>
            <person name="Smanski M.J."/>
            <person name="Chevrette M.G."/>
            <person name="De Carvalho L.P.S."/>
            <person name="Shen B."/>
        </authorList>
    </citation>
    <scope>NUCLEOTIDE SEQUENCE [LARGE SCALE GENOMIC DNA]</scope>
    <source>
        <strain evidence="4 5">NPDC048946</strain>
    </source>
</reference>
<evidence type="ECO:0000256" key="1">
    <source>
        <dbReference type="SAM" id="Phobius"/>
    </source>
</evidence>
<proteinExistence type="predicted"/>
<feature type="signal peptide" evidence="2">
    <location>
        <begin position="1"/>
        <end position="23"/>
    </location>
</feature>
<feature type="domain" description="DUF11" evidence="3">
    <location>
        <begin position="45"/>
        <end position="127"/>
    </location>
</feature>
<dbReference type="RefSeq" id="WP_358348804.1">
    <property type="nucleotide sequence ID" value="NZ_JBEZFP010000006.1"/>
</dbReference>
<evidence type="ECO:0000313" key="5">
    <source>
        <dbReference type="Proteomes" id="UP001551482"/>
    </source>
</evidence>
<keyword evidence="1" id="KW-0472">Membrane</keyword>
<evidence type="ECO:0000313" key="4">
    <source>
        <dbReference type="EMBL" id="MEU8132650.1"/>
    </source>
</evidence>
<organism evidence="4 5">
    <name type="scientific">Streptodolium elevatio</name>
    <dbReference type="NCBI Taxonomy" id="3157996"/>
    <lineage>
        <taxon>Bacteria</taxon>
        <taxon>Bacillati</taxon>
        <taxon>Actinomycetota</taxon>
        <taxon>Actinomycetes</taxon>
        <taxon>Kitasatosporales</taxon>
        <taxon>Streptomycetaceae</taxon>
        <taxon>Streptodolium</taxon>
    </lineage>
</organism>
<gene>
    <name evidence="4" type="ORF">AB0C36_03990</name>
</gene>
<name>A0ABV3DA92_9ACTN</name>
<feature type="transmembrane region" description="Helical" evidence="1">
    <location>
        <begin position="170"/>
        <end position="191"/>
    </location>
</feature>
<keyword evidence="1" id="KW-1133">Transmembrane helix</keyword>
<evidence type="ECO:0000259" key="3">
    <source>
        <dbReference type="Pfam" id="PF01345"/>
    </source>
</evidence>
<feature type="chain" id="PRO_5047498047" description="DUF11 domain-containing protein" evidence="2">
    <location>
        <begin position="24"/>
        <end position="206"/>
    </location>
</feature>
<accession>A0ABV3DA92</accession>
<keyword evidence="2" id="KW-0732">Signal</keyword>
<sequence length="206" mass="20441">MAHHRIAAAASAAVLAGAGGLLTATGPSAGAETLPTPSRPALSIKVDDGSVKTRPGQVHTYTIRLRNLGSTDLNGMAVTEALPGGTTLVGSADGGTTGADGQITWTVDLPVGQEVVRTVKARVDTLPPGNGIASTACARLAGSTVPIVCSTDLDQIPRAELASSSGVGTFTLFGGAALGAAALGGGTWYFLRRRRRAAPAAATAAD</sequence>
<dbReference type="Pfam" id="PF01345">
    <property type="entry name" value="DUF11"/>
    <property type="match status" value="1"/>
</dbReference>
<keyword evidence="1" id="KW-0812">Transmembrane</keyword>
<dbReference type="InterPro" id="IPR001434">
    <property type="entry name" value="OmcB-like_DUF11"/>
</dbReference>
<evidence type="ECO:0000256" key="2">
    <source>
        <dbReference type="SAM" id="SignalP"/>
    </source>
</evidence>
<dbReference type="Proteomes" id="UP001551482">
    <property type="component" value="Unassembled WGS sequence"/>
</dbReference>